<sequence>MALPASEKTPSEKALSEKAVASSAYAALEAGEYDAYSSTLLDDHPLRSYPCGCDGCPPVLRSYWGWRGSCCAGGEGKRWSERLFLVLLQFLSILPYAVSYVFLRGHPGGLLSTGSLHWPAELARQSSACIAYDPSPRADQDVVDKAIATGCTGVKADVRLDGQNLIVGQASSGHNRGDTLRGVYLQPLLERLNAKKKDSDAMIGVFDHDPARSFTLFLELQSPVRDAWPYLVAQLADLRANGYLTESNGSRVVVPAPVTVVVTGVDAASINEMTVDYHPDTEEGESLFPPYIFFETRLAQVSPAANHEAGEKDEEESPIQQQRLHSATSNFQRDILGHSHCSRRFSLTQTQIDRVRSQVEAAHRRGLPVRVTHLPGGSKRQRRRIWRLLVREGVDLVDVDVDHSTGDRRPSHRIPPVYPVAVDLIFVVLRLLPLRVGGNVDRDTVGTDLCVISNGPGRAGSRPSGGEPWFCWKEKGTTGKWATEGKGSFEGIFSGSTGIDSTMANW</sequence>
<organism evidence="1 2">
    <name type="scientific">Aspergillus taichungensis</name>
    <dbReference type="NCBI Taxonomy" id="482145"/>
    <lineage>
        <taxon>Eukaryota</taxon>
        <taxon>Fungi</taxon>
        <taxon>Dikarya</taxon>
        <taxon>Ascomycota</taxon>
        <taxon>Pezizomycotina</taxon>
        <taxon>Eurotiomycetes</taxon>
        <taxon>Eurotiomycetidae</taxon>
        <taxon>Eurotiales</taxon>
        <taxon>Aspergillaceae</taxon>
        <taxon>Aspergillus</taxon>
        <taxon>Aspergillus subgen. Circumdati</taxon>
    </lineage>
</organism>
<keyword evidence="2" id="KW-1185">Reference proteome</keyword>
<dbReference type="PANTHER" id="PTHR31571:SF5">
    <property type="entry name" value="ALTERED INHERITANCE OF MITOCHONDRIA PROTEIN 6"/>
    <property type="match status" value="1"/>
</dbReference>
<dbReference type="PANTHER" id="PTHR31571">
    <property type="entry name" value="ALTERED INHERITANCE OF MITOCHONDRIA PROTEIN 6"/>
    <property type="match status" value="1"/>
</dbReference>
<evidence type="ECO:0008006" key="3">
    <source>
        <dbReference type="Google" id="ProtNLM"/>
    </source>
</evidence>
<proteinExistence type="predicted"/>
<dbReference type="EMBL" id="KZ559541">
    <property type="protein sequence ID" value="PLN80992.1"/>
    <property type="molecule type" value="Genomic_DNA"/>
</dbReference>
<accession>A0A2J5HUM7</accession>
<reference evidence="2" key="1">
    <citation type="submission" date="2017-12" db="EMBL/GenBank/DDBJ databases">
        <authorList>
            <consortium name="DOE Joint Genome Institute"/>
            <person name="Mondo S.J."/>
            <person name="Kjaerbolling I."/>
            <person name="Vesth T.C."/>
            <person name="Frisvad J.C."/>
            <person name="Nybo J.L."/>
            <person name="Theobald S."/>
            <person name="Kuo A."/>
            <person name="Bowyer P."/>
            <person name="Matsuda Y."/>
            <person name="Lyhne E.K."/>
            <person name="Kogle M.E."/>
            <person name="Clum A."/>
            <person name="Lipzen A."/>
            <person name="Salamov A."/>
            <person name="Ngan C.Y."/>
            <person name="Daum C."/>
            <person name="Chiniquy J."/>
            <person name="Barry K."/>
            <person name="LaButti K."/>
            <person name="Haridas S."/>
            <person name="Simmons B.A."/>
            <person name="Magnuson J.K."/>
            <person name="Mortensen U.H."/>
            <person name="Larsen T.O."/>
            <person name="Grigoriev I.V."/>
            <person name="Baker S.E."/>
            <person name="Andersen M.R."/>
            <person name="Nordberg H.P."/>
            <person name="Cantor M.N."/>
            <person name="Hua S.X."/>
        </authorList>
    </citation>
    <scope>NUCLEOTIDE SEQUENCE [LARGE SCALE GENOMIC DNA]</scope>
    <source>
        <strain evidence="2">IBT 19404</strain>
    </source>
</reference>
<dbReference type="AlphaFoldDB" id="A0A2J5HUM7"/>
<evidence type="ECO:0000313" key="1">
    <source>
        <dbReference type="EMBL" id="PLN80992.1"/>
    </source>
</evidence>
<dbReference type="OrthoDB" id="4499526at2759"/>
<gene>
    <name evidence="1" type="ORF">BDW42DRAFT_194023</name>
</gene>
<dbReference type="Proteomes" id="UP000235023">
    <property type="component" value="Unassembled WGS sequence"/>
</dbReference>
<name>A0A2J5HUM7_9EURO</name>
<protein>
    <recommendedName>
        <fullName evidence="3">PLC-like phosphodiesterase</fullName>
    </recommendedName>
</protein>
<dbReference type="InterPro" id="IPR051236">
    <property type="entry name" value="HAT_RTT109-like"/>
</dbReference>
<evidence type="ECO:0000313" key="2">
    <source>
        <dbReference type="Proteomes" id="UP000235023"/>
    </source>
</evidence>